<dbReference type="InterPro" id="IPR045239">
    <property type="entry name" value="bHLH95_bHLH"/>
</dbReference>
<evidence type="ECO:0000256" key="4">
    <source>
        <dbReference type="ARBA" id="ARBA00023125"/>
    </source>
</evidence>
<gene>
    <name evidence="9" type="ORF">F3Y22_tig00110847pilonHSYRG00309</name>
</gene>
<dbReference type="Proteomes" id="UP000436088">
    <property type="component" value="Unassembled WGS sequence"/>
</dbReference>
<reference evidence="9" key="1">
    <citation type="submission" date="2019-09" db="EMBL/GenBank/DDBJ databases">
        <title>Draft genome information of white flower Hibiscus syriacus.</title>
        <authorList>
            <person name="Kim Y.-M."/>
        </authorList>
    </citation>
    <scope>NUCLEOTIDE SEQUENCE [LARGE SCALE GENOMIC DNA]</scope>
    <source>
        <strain evidence="9">YM2019G1</strain>
    </source>
</reference>
<evidence type="ECO:0000256" key="3">
    <source>
        <dbReference type="ARBA" id="ARBA00023015"/>
    </source>
</evidence>
<dbReference type="InterPro" id="IPR045843">
    <property type="entry name" value="IND-like"/>
</dbReference>
<dbReference type="PANTHER" id="PTHR16223:SF46">
    <property type="entry name" value="TRANSCRIPTION FACTOR BHLH123"/>
    <property type="match status" value="1"/>
</dbReference>
<evidence type="ECO:0000259" key="8">
    <source>
        <dbReference type="PROSITE" id="PS50888"/>
    </source>
</evidence>
<keyword evidence="5" id="KW-0804">Transcription</keyword>
<keyword evidence="3" id="KW-0805">Transcription regulation</keyword>
<evidence type="ECO:0000313" key="9">
    <source>
        <dbReference type="EMBL" id="KAE8692307.1"/>
    </source>
</evidence>
<evidence type="ECO:0000313" key="10">
    <source>
        <dbReference type="Proteomes" id="UP000436088"/>
    </source>
</evidence>
<dbReference type="GO" id="GO:0046983">
    <property type="term" value="F:protein dimerization activity"/>
    <property type="evidence" value="ECO:0007669"/>
    <property type="project" value="InterPro"/>
</dbReference>
<dbReference type="GO" id="GO:0005634">
    <property type="term" value="C:nucleus"/>
    <property type="evidence" value="ECO:0007669"/>
    <property type="project" value="UniProtKB-SubCell"/>
</dbReference>
<dbReference type="InterPro" id="IPR011598">
    <property type="entry name" value="bHLH_dom"/>
</dbReference>
<evidence type="ECO:0000256" key="7">
    <source>
        <dbReference type="SAM" id="MobiDB-lite"/>
    </source>
</evidence>
<comment type="subcellular location">
    <subcellularLocation>
        <location evidence="1">Nucleus</location>
    </subcellularLocation>
</comment>
<dbReference type="Gene3D" id="4.10.280.10">
    <property type="entry name" value="Helix-loop-helix DNA-binding domain"/>
    <property type="match status" value="1"/>
</dbReference>
<dbReference type="PANTHER" id="PTHR16223">
    <property type="entry name" value="TRANSCRIPTION FACTOR BHLH83-RELATED"/>
    <property type="match status" value="1"/>
</dbReference>
<comment type="caution">
    <text evidence="9">The sequence shown here is derived from an EMBL/GenBank/DDBJ whole genome shotgun (WGS) entry which is preliminary data.</text>
</comment>
<organism evidence="9 10">
    <name type="scientific">Hibiscus syriacus</name>
    <name type="common">Rose of Sharon</name>
    <dbReference type="NCBI Taxonomy" id="106335"/>
    <lineage>
        <taxon>Eukaryota</taxon>
        <taxon>Viridiplantae</taxon>
        <taxon>Streptophyta</taxon>
        <taxon>Embryophyta</taxon>
        <taxon>Tracheophyta</taxon>
        <taxon>Spermatophyta</taxon>
        <taxon>Magnoliopsida</taxon>
        <taxon>eudicotyledons</taxon>
        <taxon>Gunneridae</taxon>
        <taxon>Pentapetalae</taxon>
        <taxon>rosids</taxon>
        <taxon>malvids</taxon>
        <taxon>Malvales</taxon>
        <taxon>Malvaceae</taxon>
        <taxon>Malvoideae</taxon>
        <taxon>Hibiscus</taxon>
    </lineage>
</organism>
<keyword evidence="10" id="KW-1185">Reference proteome</keyword>
<evidence type="ECO:0000256" key="2">
    <source>
        <dbReference type="ARBA" id="ARBA00011738"/>
    </source>
</evidence>
<name>A0A6A2ZLF8_HIBSY</name>
<sequence length="374" mass="41403">MADEFSAGTNWWDRTAAGSSSSSSSVLNNSLGTFGWEMADMKPASSIDSISPPSSVVFQDNPRLQAGAANNLHMMELGLSSQSMDWNQAFIRGEKNETSFKPMLEEHNLETSTVINMDSTALYGSSSSILQGFMLGSENNQVHESRSINDYQYGMNSNDHHQLLPNSWSKVPQFLRNSPPKHGQLHFSNNAPFWNPSAAAADHNVSPPGFLPSLQTQIQTTNFDENPKNISGVRDSSTVVKKSGNEPSSKRPRSETPSLPAFKVRKEKMGDRISALQQLVSPFGKTDTASVLSEAIEYIKSLHDRVNILSTPYMKNGAATHYHHQSYDKSMDPEGFKQDLRSRGLCLMPVSSAFPETHESTVDFWTPTFRGTFR</sequence>
<evidence type="ECO:0000256" key="5">
    <source>
        <dbReference type="ARBA" id="ARBA00023163"/>
    </source>
</evidence>
<evidence type="ECO:0000256" key="6">
    <source>
        <dbReference type="ARBA" id="ARBA00023242"/>
    </source>
</evidence>
<feature type="domain" description="BHLH" evidence="8">
    <location>
        <begin position="253"/>
        <end position="302"/>
    </location>
</feature>
<dbReference type="CDD" id="cd11393">
    <property type="entry name" value="bHLH_AtbHLH_like"/>
    <property type="match status" value="1"/>
</dbReference>
<accession>A0A6A2ZLF8</accession>
<dbReference type="GO" id="GO:0000978">
    <property type="term" value="F:RNA polymerase II cis-regulatory region sequence-specific DNA binding"/>
    <property type="evidence" value="ECO:0007669"/>
    <property type="project" value="TreeGrafter"/>
</dbReference>
<dbReference type="GO" id="GO:0000981">
    <property type="term" value="F:DNA-binding transcription factor activity, RNA polymerase II-specific"/>
    <property type="evidence" value="ECO:0007669"/>
    <property type="project" value="TreeGrafter"/>
</dbReference>
<dbReference type="PROSITE" id="PS50888">
    <property type="entry name" value="BHLH"/>
    <property type="match status" value="1"/>
</dbReference>
<dbReference type="EMBL" id="VEPZ02001137">
    <property type="protein sequence ID" value="KAE8692307.1"/>
    <property type="molecule type" value="Genomic_DNA"/>
</dbReference>
<keyword evidence="4" id="KW-0238">DNA-binding</keyword>
<dbReference type="AlphaFoldDB" id="A0A6A2ZLF8"/>
<proteinExistence type="predicted"/>
<protein>
    <submittedName>
        <fullName evidence="9">BHLH123 protein</fullName>
    </submittedName>
</protein>
<comment type="subunit">
    <text evidence="2">Homodimer.</text>
</comment>
<keyword evidence="6" id="KW-0539">Nucleus</keyword>
<evidence type="ECO:0000256" key="1">
    <source>
        <dbReference type="ARBA" id="ARBA00004123"/>
    </source>
</evidence>
<dbReference type="SUPFAM" id="SSF47459">
    <property type="entry name" value="HLH, helix-loop-helix DNA-binding domain"/>
    <property type="match status" value="1"/>
</dbReference>
<feature type="region of interest" description="Disordered" evidence="7">
    <location>
        <begin position="223"/>
        <end position="260"/>
    </location>
</feature>
<dbReference type="FunFam" id="4.10.280.10:FF:000032">
    <property type="entry name" value="Transcription factor bHLH123 family"/>
    <property type="match status" value="1"/>
</dbReference>
<dbReference type="InterPro" id="IPR036638">
    <property type="entry name" value="HLH_DNA-bd_sf"/>
</dbReference>